<sequence length="81" mass="9442">MLPFFSPSHAFYPLLKEQSERCAQELQVEEEEQLKQRTQQAPDEDIEDIRRSRNISQNLLDLHYTSGSGNAYSEPSSRRQS</sequence>
<feature type="region of interest" description="Disordered" evidence="1">
    <location>
        <begin position="26"/>
        <end position="81"/>
    </location>
</feature>
<feature type="compositionally biased region" description="Polar residues" evidence="1">
    <location>
        <begin position="54"/>
        <end position="81"/>
    </location>
</feature>
<comment type="caution">
    <text evidence="2">The sequence shown here is derived from an EMBL/GenBank/DDBJ whole genome shotgun (WGS) entry which is preliminary data.</text>
</comment>
<proteinExistence type="predicted"/>
<evidence type="ECO:0000256" key="1">
    <source>
        <dbReference type="SAM" id="MobiDB-lite"/>
    </source>
</evidence>
<gene>
    <name evidence="2" type="ORF">ACAOBT_LOCUS10400</name>
</gene>
<dbReference type="AlphaFoldDB" id="A0A9P0KEP7"/>
<dbReference type="Proteomes" id="UP001152888">
    <property type="component" value="Unassembled WGS sequence"/>
</dbReference>
<name>A0A9P0KEP7_ACAOB</name>
<protein>
    <submittedName>
        <fullName evidence="2">Uncharacterized protein</fullName>
    </submittedName>
</protein>
<accession>A0A9P0KEP7</accession>
<reference evidence="2" key="1">
    <citation type="submission" date="2022-03" db="EMBL/GenBank/DDBJ databases">
        <authorList>
            <person name="Sayadi A."/>
        </authorList>
    </citation>
    <scope>NUCLEOTIDE SEQUENCE</scope>
</reference>
<keyword evidence="3" id="KW-1185">Reference proteome</keyword>
<evidence type="ECO:0000313" key="2">
    <source>
        <dbReference type="EMBL" id="CAH1973178.1"/>
    </source>
</evidence>
<organism evidence="2 3">
    <name type="scientific">Acanthoscelides obtectus</name>
    <name type="common">Bean weevil</name>
    <name type="synonym">Bruchus obtectus</name>
    <dbReference type="NCBI Taxonomy" id="200917"/>
    <lineage>
        <taxon>Eukaryota</taxon>
        <taxon>Metazoa</taxon>
        <taxon>Ecdysozoa</taxon>
        <taxon>Arthropoda</taxon>
        <taxon>Hexapoda</taxon>
        <taxon>Insecta</taxon>
        <taxon>Pterygota</taxon>
        <taxon>Neoptera</taxon>
        <taxon>Endopterygota</taxon>
        <taxon>Coleoptera</taxon>
        <taxon>Polyphaga</taxon>
        <taxon>Cucujiformia</taxon>
        <taxon>Chrysomeloidea</taxon>
        <taxon>Chrysomelidae</taxon>
        <taxon>Bruchinae</taxon>
        <taxon>Bruchini</taxon>
        <taxon>Acanthoscelides</taxon>
    </lineage>
</organism>
<dbReference type="EMBL" id="CAKOFQ010006805">
    <property type="protein sequence ID" value="CAH1973178.1"/>
    <property type="molecule type" value="Genomic_DNA"/>
</dbReference>
<evidence type="ECO:0000313" key="3">
    <source>
        <dbReference type="Proteomes" id="UP001152888"/>
    </source>
</evidence>